<evidence type="ECO:0000256" key="1">
    <source>
        <dbReference type="SAM" id="Coils"/>
    </source>
</evidence>
<dbReference type="InterPro" id="IPR003593">
    <property type="entry name" value="AAA+_ATPase"/>
</dbReference>
<organism evidence="3 4">
    <name type="scientific">Clostridium botulinum CFSAN001627</name>
    <dbReference type="NCBI Taxonomy" id="1232189"/>
    <lineage>
        <taxon>Bacteria</taxon>
        <taxon>Bacillati</taxon>
        <taxon>Bacillota</taxon>
        <taxon>Clostridia</taxon>
        <taxon>Eubacteriales</taxon>
        <taxon>Clostridiaceae</taxon>
        <taxon>Clostridium</taxon>
    </lineage>
</organism>
<evidence type="ECO:0000313" key="3">
    <source>
        <dbReference type="EMBL" id="EKN36643.1"/>
    </source>
</evidence>
<dbReference type="CDD" id="cd00009">
    <property type="entry name" value="AAA"/>
    <property type="match status" value="1"/>
</dbReference>
<dbReference type="NCBIfam" id="NF005992">
    <property type="entry name" value="PRK08116.1"/>
    <property type="match status" value="1"/>
</dbReference>
<dbReference type="EMBL" id="AMXI01001668">
    <property type="protein sequence ID" value="EKN36643.1"/>
    <property type="molecule type" value="Genomic_DNA"/>
</dbReference>
<dbReference type="SMART" id="SM00382">
    <property type="entry name" value="AAA"/>
    <property type="match status" value="1"/>
</dbReference>
<dbReference type="PANTHER" id="PTHR30050:SF4">
    <property type="entry name" value="ATP-BINDING PROTEIN RV3427C IN INSERTION SEQUENCE-RELATED"/>
    <property type="match status" value="1"/>
</dbReference>
<feature type="coiled-coil region" evidence="1">
    <location>
        <begin position="52"/>
        <end position="79"/>
    </location>
</feature>
<protein>
    <recommendedName>
        <fullName evidence="2">AAA+ ATPase domain-containing protein</fullName>
    </recommendedName>
</protein>
<gene>
    <name evidence="3" type="ORF">CFSAN001627_26493</name>
</gene>
<dbReference type="PATRIC" id="fig|1232189.3.peg.4143"/>
<dbReference type="SUPFAM" id="SSF52540">
    <property type="entry name" value="P-loop containing nucleoside triphosphate hydrolases"/>
    <property type="match status" value="1"/>
</dbReference>
<keyword evidence="1" id="KW-0175">Coiled coil</keyword>
<evidence type="ECO:0000259" key="2">
    <source>
        <dbReference type="SMART" id="SM00382"/>
    </source>
</evidence>
<dbReference type="GO" id="GO:0005524">
    <property type="term" value="F:ATP binding"/>
    <property type="evidence" value="ECO:0007669"/>
    <property type="project" value="InterPro"/>
</dbReference>
<accession>M1ZR48</accession>
<reference evidence="3 4" key="2">
    <citation type="submission" date="2013-03" db="EMBL/GenBank/DDBJ databases">
        <title>Diversity in Clostridium botulinum.</title>
        <authorList>
            <person name="Timme R.E."/>
            <person name="Allard M."/>
            <person name="Luo Y."/>
            <person name="Strain E."/>
            <person name="Gonzalez-Escalona N."/>
            <person name="Brown E."/>
        </authorList>
    </citation>
    <scope>NUCLEOTIDE SEQUENCE [LARGE SCALE GENOMIC DNA]</scope>
    <source>
        <strain evidence="3 4">CFSAN001627</strain>
    </source>
</reference>
<dbReference type="InterPro" id="IPR002611">
    <property type="entry name" value="IstB_ATP-bd"/>
</dbReference>
<dbReference type="Pfam" id="PF01695">
    <property type="entry name" value="IstB_IS21"/>
    <property type="match status" value="1"/>
</dbReference>
<reference evidence="3 4" key="1">
    <citation type="submission" date="2012-10" db="EMBL/GenBank/DDBJ databases">
        <authorList>
            <person name="Strain E.A."/>
            <person name="Brown E."/>
            <person name="Allard M.W."/>
            <person name="Gonzalez-Escalona N."/>
            <person name="Timme R."/>
        </authorList>
    </citation>
    <scope>NUCLEOTIDE SEQUENCE [LARGE SCALE GENOMIC DNA]</scope>
    <source>
        <strain evidence="3 4">CFSAN001627</strain>
    </source>
</reference>
<dbReference type="Proteomes" id="UP000011944">
    <property type="component" value="Unassembled WGS sequence"/>
</dbReference>
<name>M1ZR48_CLOBO</name>
<dbReference type="GO" id="GO:0006260">
    <property type="term" value="P:DNA replication"/>
    <property type="evidence" value="ECO:0007669"/>
    <property type="project" value="TreeGrafter"/>
</dbReference>
<sequence>METIAQVLMNSKDLQPKVSEYKIETCDNCGEPVEKIINLLGTERIVPIMCSCKKAKHEAKKIEEENKEKQLRVKSIIKNSLMDEKFKSSRFDSWDFSKGTKKMYNIGFKYASKFSEMKKESIGLLIHGDPGNGKTHTTACIANELIDKMIPVICVNIDGLLNRIKETYNTWGKEGEETILKSLSNADLLIIDDLGTEQDTDWAKTKIYNILDSRYRNGLPIIVTTNISLVELKEKYHKKTYDRLLEMCTPVFNDGKSIRVEKAKEKTQILKELLS</sequence>
<dbReference type="InterPro" id="IPR027417">
    <property type="entry name" value="P-loop_NTPase"/>
</dbReference>
<dbReference type="PANTHER" id="PTHR30050">
    <property type="entry name" value="CHROMOSOMAL REPLICATION INITIATOR PROTEIN DNAA"/>
    <property type="match status" value="1"/>
</dbReference>
<feature type="domain" description="AAA+ ATPase" evidence="2">
    <location>
        <begin position="120"/>
        <end position="246"/>
    </location>
</feature>
<dbReference type="Gene3D" id="3.40.50.300">
    <property type="entry name" value="P-loop containing nucleotide triphosphate hydrolases"/>
    <property type="match status" value="1"/>
</dbReference>
<proteinExistence type="predicted"/>
<dbReference type="AlphaFoldDB" id="M1ZR48"/>
<comment type="caution">
    <text evidence="3">The sequence shown here is derived from an EMBL/GenBank/DDBJ whole genome shotgun (WGS) entry which is preliminary data.</text>
</comment>
<evidence type="ECO:0000313" key="4">
    <source>
        <dbReference type="Proteomes" id="UP000011944"/>
    </source>
</evidence>